<dbReference type="GO" id="GO:0035731">
    <property type="term" value="F:dinitrosyl-iron complex binding"/>
    <property type="evidence" value="ECO:0007669"/>
    <property type="project" value="UniProtKB-UniRule"/>
</dbReference>
<evidence type="ECO:0000259" key="13">
    <source>
        <dbReference type="PROSITE" id="PS51674"/>
    </source>
</evidence>
<comment type="PTM">
    <text evidence="11">Upon Fe-S cluster removal intramolecular disulfide bonds are formed.</text>
</comment>
<reference evidence="14 15" key="1">
    <citation type="journal article" date="2013" name="Genome Announc.">
        <title>Complete Genome Sequence of Mycobacterium massiliense Clinical Strain Asan 50594, Belonging to the Type II Genotype.</title>
        <authorList>
            <person name="Kim B.J."/>
            <person name="Kim B.R."/>
            <person name="Hong S.H."/>
            <person name="Seok S.H."/>
            <person name="Kook Y.H."/>
            <person name="Kim B.J."/>
        </authorList>
    </citation>
    <scope>NUCLEOTIDE SEQUENCE [LARGE SCALE GENOMIC DNA]</scope>
    <source>
        <strain evidence="14 15">50594</strain>
    </source>
</reference>
<dbReference type="GO" id="GO:0046872">
    <property type="term" value="F:metal ion binding"/>
    <property type="evidence" value="ECO:0007669"/>
    <property type="project" value="UniProtKB-KW"/>
</dbReference>
<evidence type="ECO:0000256" key="6">
    <source>
        <dbReference type="ARBA" id="ARBA00023014"/>
    </source>
</evidence>
<dbReference type="KEGG" id="mabb:MASS_3537"/>
<dbReference type="GO" id="GO:0003677">
    <property type="term" value="F:DNA binding"/>
    <property type="evidence" value="ECO:0007669"/>
    <property type="project" value="UniProtKB-UniRule"/>
</dbReference>
<dbReference type="GO" id="GO:0047134">
    <property type="term" value="F:protein-disulfide reductase [NAD(P)H] activity"/>
    <property type="evidence" value="ECO:0007669"/>
    <property type="project" value="TreeGrafter"/>
</dbReference>
<evidence type="ECO:0000256" key="11">
    <source>
        <dbReference type="HAMAP-Rule" id="MF_01479"/>
    </source>
</evidence>
<dbReference type="PROSITE" id="PS51674">
    <property type="entry name" value="4FE4S_WBL"/>
    <property type="match status" value="1"/>
</dbReference>
<evidence type="ECO:0000256" key="3">
    <source>
        <dbReference type="ARBA" id="ARBA00022485"/>
    </source>
</evidence>
<dbReference type="PANTHER" id="PTHR38839">
    <property type="entry name" value="TRANSCRIPTIONAL REGULATOR WHID-RELATED"/>
    <property type="match status" value="1"/>
</dbReference>
<gene>
    <name evidence="11" type="primary">whiB</name>
    <name evidence="14" type="ORF">MASS_3537</name>
</gene>
<feature type="binding site" evidence="11">
    <location>
        <position position="50"/>
    </location>
    <ligand>
        <name>[4Fe-4S] cluster</name>
        <dbReference type="ChEBI" id="CHEBI:49883"/>
    </ligand>
</feature>
<sequence length="129" mass="14474">MSPKPQAWFRISIDKTPIRDQQFYEEPKRKQVNGHMMTVEVEARRLALPCHVADADLWFAESPADLERAKALCADCPIRSQCLAAALDRAEPWGVWGGEILEQGTIVARKRPRGRPRKNPLPDADTAAA</sequence>
<dbReference type="PANTHER" id="PTHR38839:SF2">
    <property type="entry name" value="TRANSCRIPTIONAL REGULATOR WHIB7-RELATED"/>
    <property type="match status" value="1"/>
</dbReference>
<dbReference type="GO" id="GO:0045454">
    <property type="term" value="P:cell redox homeostasis"/>
    <property type="evidence" value="ECO:0007669"/>
    <property type="project" value="TreeGrafter"/>
</dbReference>
<dbReference type="Proteomes" id="UP000013961">
    <property type="component" value="Chromosome"/>
</dbReference>
<comment type="cofactor">
    <cofactor evidence="11">
        <name>[4Fe-4S] cluster</name>
        <dbReference type="ChEBI" id="CHEBI:49883"/>
    </cofactor>
    <text evidence="11">Binds 1 [4Fe-4S] cluster per subunit. Following nitrosylation of the [4Fe-4S] cluster binds 1 [4Fe-8(NO)] cluster per subunit.</text>
</comment>
<feature type="region of interest" description="Disordered" evidence="12">
    <location>
        <begin position="107"/>
        <end position="129"/>
    </location>
</feature>
<comment type="PTM">
    <text evidence="11">The Fe-S cluster can be nitrosylated by nitric oxide (NO).</text>
</comment>
<name>A0AB33AE72_9MYCO</name>
<keyword evidence="7 11" id="KW-0805">Transcription regulation</keyword>
<feature type="binding site" evidence="11">
    <location>
        <position position="73"/>
    </location>
    <ligand>
        <name>[4Fe-4S] cluster</name>
        <dbReference type="ChEBI" id="CHEBI:49883"/>
    </ligand>
</feature>
<dbReference type="GO" id="GO:0005737">
    <property type="term" value="C:cytoplasm"/>
    <property type="evidence" value="ECO:0007669"/>
    <property type="project" value="UniProtKB-SubCell"/>
</dbReference>
<comment type="function">
    <text evidence="11">Acts as a transcriptional regulator. Probably redox-responsive. The apo- but not holo-form probably binds DNA.</text>
</comment>
<evidence type="ECO:0000256" key="5">
    <source>
        <dbReference type="ARBA" id="ARBA00023004"/>
    </source>
</evidence>
<dbReference type="GO" id="GO:0045892">
    <property type="term" value="P:negative regulation of DNA-templated transcription"/>
    <property type="evidence" value="ECO:0007669"/>
    <property type="project" value="TreeGrafter"/>
</dbReference>
<evidence type="ECO:0000313" key="14">
    <source>
        <dbReference type="EMBL" id="AGM30139.1"/>
    </source>
</evidence>
<evidence type="ECO:0000256" key="4">
    <source>
        <dbReference type="ARBA" id="ARBA00022723"/>
    </source>
</evidence>
<proteinExistence type="inferred from homology"/>
<evidence type="ECO:0000256" key="2">
    <source>
        <dbReference type="ARBA" id="ARBA00006597"/>
    </source>
</evidence>
<organism evidence="14 15">
    <name type="scientific">Mycobacteroides abscessus subsp. bolletii 50594</name>
    <dbReference type="NCBI Taxonomy" id="1303024"/>
    <lineage>
        <taxon>Bacteria</taxon>
        <taxon>Bacillati</taxon>
        <taxon>Actinomycetota</taxon>
        <taxon>Actinomycetes</taxon>
        <taxon>Mycobacteriales</taxon>
        <taxon>Mycobacteriaceae</taxon>
        <taxon>Mycobacteroides</taxon>
        <taxon>Mycobacteroides abscessus</taxon>
    </lineage>
</organism>
<feature type="binding site" evidence="11">
    <location>
        <position position="82"/>
    </location>
    <ligand>
        <name>[4Fe-4S] cluster</name>
        <dbReference type="ChEBI" id="CHEBI:49883"/>
    </ligand>
</feature>
<dbReference type="GO" id="GO:0051539">
    <property type="term" value="F:4 iron, 4 sulfur cluster binding"/>
    <property type="evidence" value="ECO:0007669"/>
    <property type="project" value="UniProtKB-UniRule"/>
</dbReference>
<dbReference type="EMBL" id="CP004374">
    <property type="protein sequence ID" value="AGM30139.1"/>
    <property type="molecule type" value="Genomic_DNA"/>
</dbReference>
<evidence type="ECO:0000256" key="8">
    <source>
        <dbReference type="ARBA" id="ARBA00023125"/>
    </source>
</evidence>
<comment type="similarity">
    <text evidence="2 11">Belongs to the WhiB family.</text>
</comment>
<keyword evidence="9 11" id="KW-1015">Disulfide bond</keyword>
<evidence type="ECO:0000256" key="10">
    <source>
        <dbReference type="ARBA" id="ARBA00023163"/>
    </source>
</evidence>
<dbReference type="InterPro" id="IPR003482">
    <property type="entry name" value="Whib"/>
</dbReference>
<dbReference type="PROSITE" id="PS00354">
    <property type="entry name" value="HMGI_Y"/>
    <property type="match status" value="1"/>
</dbReference>
<keyword evidence="6 11" id="KW-0411">Iron-sulfur</keyword>
<evidence type="ECO:0000256" key="12">
    <source>
        <dbReference type="SAM" id="MobiDB-lite"/>
    </source>
</evidence>
<dbReference type="HAMAP" id="MF_01479">
    <property type="entry name" value="WhiB"/>
    <property type="match status" value="1"/>
</dbReference>
<comment type="subcellular location">
    <subcellularLocation>
        <location evidence="1 11">Cytoplasm</location>
    </subcellularLocation>
</comment>
<keyword evidence="11" id="KW-0963">Cytoplasm</keyword>
<dbReference type="InterPro" id="IPR034768">
    <property type="entry name" value="4FE4S_WBL"/>
</dbReference>
<keyword evidence="3 11" id="KW-0004">4Fe-4S</keyword>
<keyword evidence="10 11" id="KW-0804">Transcription</keyword>
<evidence type="ECO:0000256" key="9">
    <source>
        <dbReference type="ARBA" id="ARBA00023157"/>
    </source>
</evidence>
<evidence type="ECO:0000256" key="1">
    <source>
        <dbReference type="ARBA" id="ARBA00004496"/>
    </source>
</evidence>
<dbReference type="Pfam" id="PF02467">
    <property type="entry name" value="Whib"/>
    <property type="match status" value="1"/>
</dbReference>
<accession>A0AB33AE72</accession>
<dbReference type="AlphaFoldDB" id="A0AB33AE72"/>
<feature type="domain" description="4Fe-4S Wbl-type" evidence="13">
    <location>
        <begin position="49"/>
        <end position="106"/>
    </location>
</feature>
<keyword evidence="4 11" id="KW-0479">Metal-binding</keyword>
<keyword evidence="5 11" id="KW-0408">Iron</keyword>
<feature type="compositionally biased region" description="Basic residues" evidence="12">
    <location>
        <begin position="108"/>
        <end position="118"/>
    </location>
</feature>
<keyword evidence="8 11" id="KW-0238">DNA-binding</keyword>
<protein>
    <recommendedName>
        <fullName evidence="11">Transcriptional regulator WhiB</fullName>
    </recommendedName>
</protein>
<feature type="binding site" evidence="11">
    <location>
        <position position="76"/>
    </location>
    <ligand>
        <name>[4Fe-4S] cluster</name>
        <dbReference type="ChEBI" id="CHEBI:49883"/>
    </ligand>
</feature>
<evidence type="ECO:0000313" key="15">
    <source>
        <dbReference type="Proteomes" id="UP000013961"/>
    </source>
</evidence>
<dbReference type="InterPro" id="IPR000637">
    <property type="entry name" value="HMGI/Y_DNA-bd_CS"/>
</dbReference>
<evidence type="ECO:0000256" key="7">
    <source>
        <dbReference type="ARBA" id="ARBA00023015"/>
    </source>
</evidence>